<dbReference type="InterPro" id="IPR015421">
    <property type="entry name" value="PyrdxlP-dep_Trfase_major"/>
</dbReference>
<dbReference type="Pfam" id="PF00202">
    <property type="entry name" value="Aminotran_3"/>
    <property type="match status" value="1"/>
</dbReference>
<dbReference type="InterPro" id="IPR005814">
    <property type="entry name" value="Aminotrans_3"/>
</dbReference>
<dbReference type="SUPFAM" id="SSF53383">
    <property type="entry name" value="PLP-dependent transferases"/>
    <property type="match status" value="1"/>
</dbReference>
<dbReference type="GO" id="GO:0030170">
    <property type="term" value="F:pyridoxal phosphate binding"/>
    <property type="evidence" value="ECO:0007669"/>
    <property type="project" value="InterPro"/>
</dbReference>
<dbReference type="Proteomes" id="UP000698242">
    <property type="component" value="Unassembled WGS sequence"/>
</dbReference>
<feature type="region of interest" description="Disordered" evidence="5">
    <location>
        <begin position="1"/>
        <end position="22"/>
    </location>
</feature>
<dbReference type="CDD" id="cd00610">
    <property type="entry name" value="OAT_like"/>
    <property type="match status" value="1"/>
</dbReference>
<dbReference type="InterPro" id="IPR015422">
    <property type="entry name" value="PyrdxlP-dep_Trfase_small"/>
</dbReference>
<gene>
    <name evidence="6" type="ORF">PMES_01696</name>
</gene>
<dbReference type="GO" id="GO:0003992">
    <property type="term" value="F:N2-acetyl-L-ornithine:2-oxoglutarate 5-aminotransferase activity"/>
    <property type="evidence" value="ECO:0007669"/>
    <property type="project" value="UniProtKB-EC"/>
</dbReference>
<proteinExistence type="inferred from homology"/>
<dbReference type="InterPro" id="IPR049704">
    <property type="entry name" value="Aminotrans_3_PPA_site"/>
</dbReference>
<comment type="caution">
    <text evidence="6">The sequence shown here is derived from an EMBL/GenBank/DDBJ whole genome shotgun (WGS) entry which is preliminary data.</text>
</comment>
<dbReference type="Gene3D" id="3.90.1150.10">
    <property type="entry name" value="Aspartate Aminotransferase, domain 1"/>
    <property type="match status" value="1"/>
</dbReference>
<dbReference type="PROSITE" id="PS00600">
    <property type="entry name" value="AA_TRANSFER_CLASS_3"/>
    <property type="match status" value="1"/>
</dbReference>
<name>A0A921NVA6_9RHOB</name>
<comment type="cofactor">
    <cofactor evidence="1">
        <name>pyridoxal 5'-phosphate</name>
        <dbReference type="ChEBI" id="CHEBI:597326"/>
    </cofactor>
</comment>
<sequence length="440" mass="46328">MTASMVRPGMHVNGDTDDGASLGARRTRLMGPGVPTFHDPPLHLVEGQGVWLRDASGRRYLDCYNNVPHVGHGHPHVVAAIAGQLARLNIHNRYLHEGVLDYIERLTATMGHDLTQALLACTGSEANDVALRMARAVTGHTGLIATDNTYHGNTSATSQLGTRRPPIGGFPDHVRLVPAPESPAPAGTAPKELAEAFGRQVARAIDALEAAGHGFAGMILCPVFANEGVPRVAPGFFAPAQAAIRAAGGLVICDEVQSGFGRCGTMWGHERLGIVPDVVTLGKPMGNGYPVAGVVTRPDVMAAFRGAFGYFNTFGGTPVAAAAGMAVLDVIEREGLVAHAARAGAHARERLAALRSPLIAEHRGAGLMLALVLERNGVPATDIAQRAVEAMRRRGVLIGRIGREMNILKIRPPLPITLAEIDFACDMLQEVLGELGDRGA</sequence>
<dbReference type="Gene3D" id="3.40.640.10">
    <property type="entry name" value="Type I PLP-dependent aspartate aminotransferase-like (Major domain)"/>
    <property type="match status" value="1"/>
</dbReference>
<evidence type="ECO:0000313" key="6">
    <source>
        <dbReference type="EMBL" id="KAF0675941.1"/>
    </source>
</evidence>
<dbReference type="PANTHER" id="PTHR45688">
    <property type="match status" value="1"/>
</dbReference>
<keyword evidence="7" id="KW-1185">Reference proteome</keyword>
<dbReference type="PANTHER" id="PTHR45688:SF13">
    <property type="entry name" value="ALANINE--GLYOXYLATE AMINOTRANSFERASE 2-LIKE"/>
    <property type="match status" value="1"/>
</dbReference>
<evidence type="ECO:0000256" key="2">
    <source>
        <dbReference type="ARBA" id="ARBA00008954"/>
    </source>
</evidence>
<organism evidence="6 7">
    <name type="scientific">Profundibacterium mesophilum KAUST100406-0324</name>
    <dbReference type="NCBI Taxonomy" id="1037889"/>
    <lineage>
        <taxon>Bacteria</taxon>
        <taxon>Pseudomonadati</taxon>
        <taxon>Pseudomonadota</taxon>
        <taxon>Alphaproteobacteria</taxon>
        <taxon>Rhodobacterales</taxon>
        <taxon>Roseobacteraceae</taxon>
        <taxon>Profundibacterium</taxon>
    </lineage>
</organism>
<reference evidence="6" key="1">
    <citation type="submission" date="2013-03" db="EMBL/GenBank/DDBJ databases">
        <title>Genome Sequence of the Profundibacterium mesophilum strain KAUST100406-0324T from Red Sea, a novel genus in the family Rhodobacteraceae.</title>
        <authorList>
            <person name="Essack M."/>
            <person name="Alam I."/>
            <person name="Lafi F."/>
            <person name="Alawi W."/>
            <person name="Kamanu F."/>
            <person name="Al-Suwailem A."/>
            <person name="Lee O.O."/>
            <person name="Xu Y."/>
            <person name="Bajic V."/>
            <person name="Qian P.-Y."/>
            <person name="Archer J."/>
        </authorList>
    </citation>
    <scope>NUCLEOTIDE SEQUENCE</scope>
    <source>
        <strain evidence="6">KAUST100406-0324</strain>
    </source>
</reference>
<evidence type="ECO:0000256" key="3">
    <source>
        <dbReference type="ARBA" id="ARBA00022898"/>
    </source>
</evidence>
<dbReference type="RefSeq" id="WP_236549747.1">
    <property type="nucleotide sequence ID" value="NZ_APKE01000020.1"/>
</dbReference>
<dbReference type="InterPro" id="IPR015424">
    <property type="entry name" value="PyrdxlP-dep_Trfase"/>
</dbReference>
<evidence type="ECO:0000313" key="7">
    <source>
        <dbReference type="Proteomes" id="UP000698242"/>
    </source>
</evidence>
<dbReference type="PIRSF" id="PIRSF000521">
    <property type="entry name" value="Transaminase_4ab_Lys_Orn"/>
    <property type="match status" value="1"/>
</dbReference>
<comment type="similarity">
    <text evidence="2 4">Belongs to the class-III pyridoxal-phosphate-dependent aminotransferase family.</text>
</comment>
<evidence type="ECO:0000256" key="1">
    <source>
        <dbReference type="ARBA" id="ARBA00001933"/>
    </source>
</evidence>
<dbReference type="AlphaFoldDB" id="A0A921NVA6"/>
<evidence type="ECO:0000256" key="5">
    <source>
        <dbReference type="SAM" id="MobiDB-lite"/>
    </source>
</evidence>
<dbReference type="EC" id="2.6.1.11" evidence="6"/>
<keyword evidence="6" id="KW-0808">Transferase</keyword>
<accession>A0A921NVA6</accession>
<protein>
    <submittedName>
        <fullName evidence="6">Acetylornithine aminotransferase</fullName>
        <ecNumber evidence="6">2.6.1.11</ecNumber>
    </submittedName>
</protein>
<dbReference type="EMBL" id="APKE01000020">
    <property type="protein sequence ID" value="KAF0675941.1"/>
    <property type="molecule type" value="Genomic_DNA"/>
</dbReference>
<keyword evidence="3 4" id="KW-0663">Pyridoxal phosphate</keyword>
<keyword evidence="6" id="KW-0032">Aminotransferase</keyword>
<evidence type="ECO:0000256" key="4">
    <source>
        <dbReference type="RuleBase" id="RU003560"/>
    </source>
</evidence>